<proteinExistence type="predicted"/>
<evidence type="ECO:0000313" key="2">
    <source>
        <dbReference type="Proteomes" id="UP000195897"/>
    </source>
</evidence>
<organism evidence="1 2">
    <name type="scientific">Butyricicoccus pullicaecorum</name>
    <dbReference type="NCBI Taxonomy" id="501571"/>
    <lineage>
        <taxon>Bacteria</taxon>
        <taxon>Bacillati</taxon>
        <taxon>Bacillota</taxon>
        <taxon>Clostridia</taxon>
        <taxon>Eubacteriales</taxon>
        <taxon>Butyricicoccaceae</taxon>
        <taxon>Butyricicoccus</taxon>
    </lineage>
</organism>
<reference evidence="2" key="1">
    <citation type="submission" date="2017-04" db="EMBL/GenBank/DDBJ databases">
        <title>Function of individual gut microbiota members based on whole genome sequencing of pure cultures obtained from chicken caecum.</title>
        <authorList>
            <person name="Medvecky M."/>
            <person name="Cejkova D."/>
            <person name="Polansky O."/>
            <person name="Karasova D."/>
            <person name="Kubasova T."/>
            <person name="Cizek A."/>
            <person name="Rychlik I."/>
        </authorList>
    </citation>
    <scope>NUCLEOTIDE SEQUENCE [LARGE SCALE GENOMIC DNA]</scope>
    <source>
        <strain evidence="2">An180</strain>
    </source>
</reference>
<evidence type="ECO:0000313" key="1">
    <source>
        <dbReference type="EMBL" id="OUP49644.1"/>
    </source>
</evidence>
<protein>
    <submittedName>
        <fullName evidence="1">Uncharacterized protein</fullName>
    </submittedName>
</protein>
<dbReference type="RefSeq" id="WP_087374918.1">
    <property type="nucleotide sequence ID" value="NZ_NFKK01000038.1"/>
</dbReference>
<name>A0A1Y4KYJ0_9FIRM</name>
<sequence>MRGLNERLMDALTPVLPTMPGTYTGSHDTYLAFNYDTTGMEYGDNQPAVERALIQVHLVAPMTANTVETRKAVKRALFAAGFGWPSMTDASDKLGQHYVFECESVEVDLYEDGR</sequence>
<dbReference type="AlphaFoldDB" id="A0A1Y4KYJ0"/>
<comment type="caution">
    <text evidence="1">The sequence shown here is derived from an EMBL/GenBank/DDBJ whole genome shotgun (WGS) entry which is preliminary data.</text>
</comment>
<dbReference type="Proteomes" id="UP000195897">
    <property type="component" value="Unassembled WGS sequence"/>
</dbReference>
<gene>
    <name evidence="1" type="ORF">B5F17_14325</name>
</gene>
<dbReference type="EMBL" id="NFKK01000038">
    <property type="protein sequence ID" value="OUP49644.1"/>
    <property type="molecule type" value="Genomic_DNA"/>
</dbReference>
<accession>A0A1Y4KYJ0</accession>